<dbReference type="Gene3D" id="3.40.250.10">
    <property type="entry name" value="Rhodanese-like domain"/>
    <property type="match status" value="1"/>
</dbReference>
<comment type="caution">
    <text evidence="4">The sequence shown here is derived from an EMBL/GenBank/DDBJ whole genome shotgun (WGS) entry which is preliminary data.</text>
</comment>
<feature type="region of interest" description="Disordered" evidence="1">
    <location>
        <begin position="25"/>
        <end position="52"/>
    </location>
</feature>
<proteinExistence type="predicted"/>
<organism evidence="4 5">
    <name type="scientific">Plesiocystis pacifica SIR-1</name>
    <dbReference type="NCBI Taxonomy" id="391625"/>
    <lineage>
        <taxon>Bacteria</taxon>
        <taxon>Pseudomonadati</taxon>
        <taxon>Myxococcota</taxon>
        <taxon>Polyangia</taxon>
        <taxon>Nannocystales</taxon>
        <taxon>Nannocystaceae</taxon>
        <taxon>Plesiocystis</taxon>
    </lineage>
</organism>
<dbReference type="InterPro" id="IPR001763">
    <property type="entry name" value="Rhodanese-like_dom"/>
</dbReference>
<accession>A6G800</accession>
<dbReference type="Pfam" id="PF00581">
    <property type="entry name" value="Rhodanese"/>
    <property type="match status" value="1"/>
</dbReference>
<evidence type="ECO:0000256" key="1">
    <source>
        <dbReference type="SAM" id="MobiDB-lite"/>
    </source>
</evidence>
<dbReference type="eggNOG" id="COG0607">
    <property type="taxonomic scope" value="Bacteria"/>
</dbReference>
<dbReference type="PROSITE" id="PS50206">
    <property type="entry name" value="RHODANESE_3"/>
    <property type="match status" value="1"/>
</dbReference>
<evidence type="ECO:0000313" key="5">
    <source>
        <dbReference type="Proteomes" id="UP000005801"/>
    </source>
</evidence>
<reference evidence="4 5" key="1">
    <citation type="submission" date="2007-06" db="EMBL/GenBank/DDBJ databases">
        <authorList>
            <person name="Shimkets L."/>
            <person name="Ferriera S."/>
            <person name="Johnson J."/>
            <person name="Kravitz S."/>
            <person name="Beeson K."/>
            <person name="Sutton G."/>
            <person name="Rogers Y.-H."/>
            <person name="Friedman R."/>
            <person name="Frazier M."/>
            <person name="Venter J.C."/>
        </authorList>
    </citation>
    <scope>NUCLEOTIDE SEQUENCE [LARGE SCALE GENOMIC DNA]</scope>
    <source>
        <strain evidence="4 5">SIR-1</strain>
    </source>
</reference>
<dbReference type="Proteomes" id="UP000005801">
    <property type="component" value="Unassembled WGS sequence"/>
</dbReference>
<feature type="domain" description="Rhodanese" evidence="3">
    <location>
        <begin position="58"/>
        <end position="145"/>
    </location>
</feature>
<dbReference type="PANTHER" id="PTHR45431">
    <property type="entry name" value="RHODANESE-LIKE DOMAIN-CONTAINING PROTEIN 15, CHLOROPLASTIC"/>
    <property type="match status" value="1"/>
</dbReference>
<sequence>MSLSRALAASALLTLCTLAPACRSEPTDATASSATPTSDALPPGPYGDRDPALAKQLVDGGALLLDVRTPREFADGHVEGAVNISHDEVPARLDEIRELAGGDAHHPVVIYCRSGGRAGKAKAALLEAGFDRVTNLGGLSDWPAE</sequence>
<dbReference type="STRING" id="391625.PPSIR1_19174"/>
<evidence type="ECO:0000259" key="3">
    <source>
        <dbReference type="PROSITE" id="PS50206"/>
    </source>
</evidence>
<protein>
    <submittedName>
        <fullName evidence="4">Rhodanese-like domain protein</fullName>
    </submittedName>
</protein>
<dbReference type="CDD" id="cd00158">
    <property type="entry name" value="RHOD"/>
    <property type="match status" value="1"/>
</dbReference>
<dbReference type="InterPro" id="IPR052367">
    <property type="entry name" value="Thiosulfate_ST/Rhodanese-like"/>
</dbReference>
<dbReference type="EMBL" id="ABCS01000037">
    <property type="protein sequence ID" value="EDM77962.1"/>
    <property type="molecule type" value="Genomic_DNA"/>
</dbReference>
<dbReference type="AlphaFoldDB" id="A6G800"/>
<dbReference type="InterPro" id="IPR036873">
    <property type="entry name" value="Rhodanese-like_dom_sf"/>
</dbReference>
<gene>
    <name evidence="4" type="ORF">PPSIR1_19174</name>
</gene>
<evidence type="ECO:0000313" key="4">
    <source>
        <dbReference type="EMBL" id="EDM77962.1"/>
    </source>
</evidence>
<dbReference type="PANTHER" id="PTHR45431:SF3">
    <property type="entry name" value="RHODANESE-LIKE DOMAIN-CONTAINING PROTEIN 15, CHLOROPLASTIC"/>
    <property type="match status" value="1"/>
</dbReference>
<dbReference type="OrthoDB" id="9789348at2"/>
<dbReference type="SUPFAM" id="SSF52821">
    <property type="entry name" value="Rhodanese/Cell cycle control phosphatase"/>
    <property type="match status" value="1"/>
</dbReference>
<dbReference type="SMART" id="SM00450">
    <property type="entry name" value="RHOD"/>
    <property type="match status" value="1"/>
</dbReference>
<evidence type="ECO:0000256" key="2">
    <source>
        <dbReference type="SAM" id="SignalP"/>
    </source>
</evidence>
<dbReference type="RefSeq" id="WP_006972845.1">
    <property type="nucleotide sequence ID" value="NZ_ABCS01000037.1"/>
</dbReference>
<feature type="signal peptide" evidence="2">
    <location>
        <begin position="1"/>
        <end position="21"/>
    </location>
</feature>
<feature type="chain" id="PRO_5002693748" evidence="2">
    <location>
        <begin position="22"/>
        <end position="145"/>
    </location>
</feature>
<name>A6G800_9BACT</name>
<feature type="compositionally biased region" description="Low complexity" evidence="1">
    <location>
        <begin position="25"/>
        <end position="41"/>
    </location>
</feature>
<keyword evidence="5" id="KW-1185">Reference proteome</keyword>
<keyword evidence="2" id="KW-0732">Signal</keyword>